<evidence type="ECO:0000313" key="3">
    <source>
        <dbReference type="EMBL" id="EWH09937.1"/>
    </source>
</evidence>
<evidence type="ECO:0000313" key="4">
    <source>
        <dbReference type="Proteomes" id="UP000019276"/>
    </source>
</evidence>
<protein>
    <recommendedName>
        <fullName evidence="2">FlgO domain-containing protein</fullName>
    </recommendedName>
</protein>
<feature type="domain" description="FlgO" evidence="2">
    <location>
        <begin position="63"/>
        <end position="197"/>
    </location>
</feature>
<dbReference type="InterPro" id="IPR041215">
    <property type="entry name" value="FlgO_dom"/>
</dbReference>
<keyword evidence="1" id="KW-0732">Signal</keyword>
<comment type="caution">
    <text evidence="3">The sequence shown here is derived from an EMBL/GenBank/DDBJ whole genome shotgun (WGS) entry which is preliminary data.</text>
</comment>
<dbReference type="PIRSF" id="PIRSF028688">
    <property type="entry name" value="UCP_imp_028688"/>
    <property type="match status" value="1"/>
</dbReference>
<dbReference type="eggNOG" id="COG5616">
    <property type="taxonomic scope" value="Bacteria"/>
</dbReference>
<dbReference type="EMBL" id="ARZY01000017">
    <property type="protein sequence ID" value="EWH09937.1"/>
    <property type="molecule type" value="Genomic_DNA"/>
</dbReference>
<name>W7QLW0_9ALTE</name>
<organism evidence="3 4">
    <name type="scientific">Catenovulum agarivorans DS-2</name>
    <dbReference type="NCBI Taxonomy" id="1328313"/>
    <lineage>
        <taxon>Bacteria</taxon>
        <taxon>Pseudomonadati</taxon>
        <taxon>Pseudomonadota</taxon>
        <taxon>Gammaproteobacteria</taxon>
        <taxon>Alteromonadales</taxon>
        <taxon>Alteromonadaceae</taxon>
        <taxon>Catenovulum</taxon>
    </lineage>
</organism>
<evidence type="ECO:0000256" key="1">
    <source>
        <dbReference type="SAM" id="SignalP"/>
    </source>
</evidence>
<dbReference type="STRING" id="1328313.DS2_09932"/>
<dbReference type="Proteomes" id="UP000019276">
    <property type="component" value="Unassembled WGS sequence"/>
</dbReference>
<dbReference type="Pfam" id="PF17680">
    <property type="entry name" value="FlgO"/>
    <property type="match status" value="1"/>
</dbReference>
<feature type="signal peptide" evidence="1">
    <location>
        <begin position="1"/>
        <end position="15"/>
    </location>
</feature>
<proteinExistence type="predicted"/>
<sequence length="229" mass="25337">MGVIMARLYSSSLTAAIAISLFATGCAYKSSHSYAVPEQQSSDMTEYYQPNVSKLSIKAYAYMLADELLADLNPQNLYGNVAVTHFVSQADRKMIQGQGHPLKALGGQLEESFIYELQKRGYSVIDFKLTGKIKVGEQSDQIWSRDIEQLTADIDVRYLLSGTLVMHQNGAVVNVRMMDSANKQVIASAQGFVPHNVFYSSQDVMTQDGMLIHRGERARVPKVSGVEND</sequence>
<gene>
    <name evidence="3" type="ORF">DS2_09932</name>
</gene>
<dbReference type="PROSITE" id="PS51257">
    <property type="entry name" value="PROKAR_LIPOPROTEIN"/>
    <property type="match status" value="1"/>
</dbReference>
<feature type="chain" id="PRO_5012949290" description="FlgO domain-containing protein" evidence="1">
    <location>
        <begin position="16"/>
        <end position="229"/>
    </location>
</feature>
<dbReference type="AlphaFoldDB" id="W7QLW0"/>
<accession>W7QLW0</accession>
<dbReference type="InterPro" id="IPR014549">
    <property type="entry name" value="FlgO"/>
</dbReference>
<reference evidence="3 4" key="1">
    <citation type="journal article" date="2014" name="Genome Announc.">
        <title>Draft Genome Sequence of the Agar-Degrading Bacterium Catenovulum sp. Strain DS-2, Isolated from Intestines of Haliotis diversicolor.</title>
        <authorList>
            <person name="Shan D."/>
            <person name="Li X."/>
            <person name="Gu Z."/>
            <person name="Wei G."/>
            <person name="Gao Z."/>
            <person name="Shao Z."/>
        </authorList>
    </citation>
    <scope>NUCLEOTIDE SEQUENCE [LARGE SCALE GENOMIC DNA]</scope>
    <source>
        <strain evidence="3 4">DS-2</strain>
    </source>
</reference>
<keyword evidence="4" id="KW-1185">Reference proteome</keyword>
<evidence type="ECO:0000259" key="2">
    <source>
        <dbReference type="Pfam" id="PF17680"/>
    </source>
</evidence>